<sequence length="96" mass="10813">MGEPKSISFKEVKKHNKKDDCWVIIHDKVYDVTKFMEEHPGGEDVILEQAGGYATEPFEDVGHSDAAHEQLKKYCIGVVARVCSPFPFNLLSYAGR</sequence>
<evidence type="ECO:0000256" key="3">
    <source>
        <dbReference type="ARBA" id="ARBA00022692"/>
    </source>
</evidence>
<gene>
    <name evidence="10" type="ORF">DILT_LOCUS983</name>
</gene>
<feature type="domain" description="Cytochrome b5 heme-binding" evidence="9">
    <location>
        <begin position="4"/>
        <end position="80"/>
    </location>
</feature>
<evidence type="ECO:0000256" key="6">
    <source>
        <dbReference type="ARBA" id="ARBA00023136"/>
    </source>
</evidence>
<dbReference type="InterPro" id="IPR036400">
    <property type="entry name" value="Cyt_B5-like_heme/steroid_sf"/>
</dbReference>
<keyword evidence="11" id="KW-1185">Reference proteome</keyword>
<evidence type="ECO:0000256" key="2">
    <source>
        <dbReference type="ARBA" id="ARBA00022617"/>
    </source>
</evidence>
<keyword evidence="6" id="KW-0472">Membrane</keyword>
<evidence type="ECO:0000313" key="11">
    <source>
        <dbReference type="Proteomes" id="UP000281553"/>
    </source>
</evidence>
<proteinExistence type="inferred from homology"/>
<dbReference type="PRINTS" id="PR00363">
    <property type="entry name" value="CYTOCHROMEB5"/>
</dbReference>
<dbReference type="OrthoDB" id="260519at2759"/>
<evidence type="ECO:0000256" key="7">
    <source>
        <dbReference type="ARBA" id="ARBA00038168"/>
    </source>
</evidence>
<dbReference type="GO" id="GO:0046872">
    <property type="term" value="F:metal ion binding"/>
    <property type="evidence" value="ECO:0007669"/>
    <property type="project" value="UniProtKB-UniRule"/>
</dbReference>
<dbReference type="GO" id="GO:0016020">
    <property type="term" value="C:membrane"/>
    <property type="evidence" value="ECO:0007669"/>
    <property type="project" value="UniProtKB-SubCell"/>
</dbReference>
<evidence type="ECO:0000256" key="4">
    <source>
        <dbReference type="ARBA" id="ARBA00022723"/>
    </source>
</evidence>
<dbReference type="Pfam" id="PF00173">
    <property type="entry name" value="Cyt-b5"/>
    <property type="match status" value="1"/>
</dbReference>
<dbReference type="FunFam" id="3.10.120.10:FF:000002">
    <property type="entry name" value="Cytochrome b5 type B"/>
    <property type="match status" value="1"/>
</dbReference>
<comment type="subcellular location">
    <subcellularLocation>
        <location evidence="1">Membrane</location>
    </subcellularLocation>
</comment>
<keyword evidence="5 8" id="KW-0408">Iron</keyword>
<dbReference type="InterPro" id="IPR050668">
    <property type="entry name" value="Cytochrome_b5"/>
</dbReference>
<evidence type="ECO:0000256" key="8">
    <source>
        <dbReference type="RuleBase" id="RU362121"/>
    </source>
</evidence>
<reference evidence="10 11" key="1">
    <citation type="submission" date="2018-11" db="EMBL/GenBank/DDBJ databases">
        <authorList>
            <consortium name="Pathogen Informatics"/>
        </authorList>
    </citation>
    <scope>NUCLEOTIDE SEQUENCE [LARGE SCALE GENOMIC DNA]</scope>
</reference>
<evidence type="ECO:0000256" key="5">
    <source>
        <dbReference type="ARBA" id="ARBA00023004"/>
    </source>
</evidence>
<organism evidence="10 11">
    <name type="scientific">Dibothriocephalus latus</name>
    <name type="common">Fish tapeworm</name>
    <name type="synonym">Diphyllobothrium latum</name>
    <dbReference type="NCBI Taxonomy" id="60516"/>
    <lineage>
        <taxon>Eukaryota</taxon>
        <taxon>Metazoa</taxon>
        <taxon>Spiralia</taxon>
        <taxon>Lophotrochozoa</taxon>
        <taxon>Platyhelminthes</taxon>
        <taxon>Cestoda</taxon>
        <taxon>Eucestoda</taxon>
        <taxon>Diphyllobothriidea</taxon>
        <taxon>Diphyllobothriidae</taxon>
        <taxon>Dibothriocephalus</taxon>
    </lineage>
</organism>
<keyword evidence="2 8" id="KW-0349">Heme</keyword>
<dbReference type="PANTHER" id="PTHR19359:SF14">
    <property type="entry name" value="CYTOCHROME B5 A"/>
    <property type="match status" value="1"/>
</dbReference>
<dbReference type="PANTHER" id="PTHR19359">
    <property type="entry name" value="CYTOCHROME B5"/>
    <property type="match status" value="1"/>
</dbReference>
<dbReference type="Gene3D" id="3.10.120.10">
    <property type="entry name" value="Cytochrome b5-like heme/steroid binding domain"/>
    <property type="match status" value="1"/>
</dbReference>
<evidence type="ECO:0000256" key="1">
    <source>
        <dbReference type="ARBA" id="ARBA00004370"/>
    </source>
</evidence>
<dbReference type="InterPro" id="IPR018506">
    <property type="entry name" value="Cyt_B5_heme-BS"/>
</dbReference>
<dbReference type="GO" id="GO:0020037">
    <property type="term" value="F:heme binding"/>
    <property type="evidence" value="ECO:0007669"/>
    <property type="project" value="UniProtKB-UniRule"/>
</dbReference>
<dbReference type="SMART" id="SM01117">
    <property type="entry name" value="Cyt-b5"/>
    <property type="match status" value="1"/>
</dbReference>
<dbReference type="PROSITE" id="PS00191">
    <property type="entry name" value="CYTOCHROME_B5_1"/>
    <property type="match status" value="1"/>
</dbReference>
<keyword evidence="3" id="KW-0812">Transmembrane</keyword>
<dbReference type="EMBL" id="UYRU01005434">
    <property type="protein sequence ID" value="VDK38795.1"/>
    <property type="molecule type" value="Genomic_DNA"/>
</dbReference>
<comment type="similarity">
    <text evidence="7 8">Belongs to the cytochrome b5 family.</text>
</comment>
<dbReference type="AlphaFoldDB" id="A0A3P6QF02"/>
<accession>A0A3P6QF02</accession>
<dbReference type="Proteomes" id="UP000281553">
    <property type="component" value="Unassembled WGS sequence"/>
</dbReference>
<name>A0A3P6QF02_DIBLA</name>
<evidence type="ECO:0000259" key="9">
    <source>
        <dbReference type="PROSITE" id="PS50255"/>
    </source>
</evidence>
<dbReference type="PROSITE" id="PS50255">
    <property type="entry name" value="CYTOCHROME_B5_2"/>
    <property type="match status" value="1"/>
</dbReference>
<protein>
    <recommendedName>
        <fullName evidence="9">Cytochrome b5 heme-binding domain-containing protein</fullName>
    </recommendedName>
</protein>
<keyword evidence="4 8" id="KW-0479">Metal-binding</keyword>
<evidence type="ECO:0000313" key="10">
    <source>
        <dbReference type="EMBL" id="VDK38795.1"/>
    </source>
</evidence>
<dbReference type="SUPFAM" id="SSF55856">
    <property type="entry name" value="Cytochrome b5-like heme/steroid binding domain"/>
    <property type="match status" value="1"/>
</dbReference>
<dbReference type="InterPro" id="IPR001199">
    <property type="entry name" value="Cyt_B5-like_heme/steroid-bd"/>
</dbReference>